<dbReference type="SUPFAM" id="SSF51556">
    <property type="entry name" value="Metallo-dependent hydrolases"/>
    <property type="match status" value="1"/>
</dbReference>
<dbReference type="CDD" id="cd01293">
    <property type="entry name" value="Bact_CD"/>
    <property type="match status" value="1"/>
</dbReference>
<dbReference type="Gene3D" id="3.20.20.140">
    <property type="entry name" value="Metal-dependent hydrolases"/>
    <property type="match status" value="1"/>
</dbReference>
<accession>W9EL06</accession>
<evidence type="ECO:0000313" key="5">
    <source>
        <dbReference type="Proteomes" id="UP000019474"/>
    </source>
</evidence>
<dbReference type="PATRIC" id="fig|1221538.3.peg.715"/>
<proteinExistence type="predicted"/>
<keyword evidence="5" id="KW-1185">Reference proteome</keyword>
<dbReference type="InterPro" id="IPR011059">
    <property type="entry name" value="Metal-dep_hydrolase_composite"/>
</dbReference>
<dbReference type="PANTHER" id="PTHR32027:SF0">
    <property type="entry name" value="CYTOSINE DEAMINASE"/>
    <property type="match status" value="1"/>
</dbReference>
<evidence type="ECO:0000256" key="1">
    <source>
        <dbReference type="ARBA" id="ARBA00022723"/>
    </source>
</evidence>
<dbReference type="InterPro" id="IPR013108">
    <property type="entry name" value="Amidohydro_3"/>
</dbReference>
<dbReference type="InterPro" id="IPR018228">
    <property type="entry name" value="DNase_TatD-rel_CS"/>
</dbReference>
<evidence type="ECO:0000259" key="3">
    <source>
        <dbReference type="Pfam" id="PF07969"/>
    </source>
</evidence>
<keyword evidence="1" id="KW-0479">Metal-binding</keyword>
<dbReference type="NCBIfam" id="NF005748">
    <property type="entry name" value="PRK07572.1"/>
    <property type="match status" value="1"/>
</dbReference>
<name>W9EL06_9LACO</name>
<dbReference type="GO" id="GO:0046872">
    <property type="term" value="F:metal ion binding"/>
    <property type="evidence" value="ECO:0007669"/>
    <property type="project" value="UniProtKB-KW"/>
</dbReference>
<dbReference type="AlphaFoldDB" id="W9EL06"/>
<dbReference type="SUPFAM" id="SSF51338">
    <property type="entry name" value="Composite domain of metallo-dependent hydrolases"/>
    <property type="match status" value="1"/>
</dbReference>
<dbReference type="Proteomes" id="UP000019474">
    <property type="component" value="Unassembled WGS sequence"/>
</dbReference>
<dbReference type="PANTHER" id="PTHR32027">
    <property type="entry name" value="CYTOSINE DEAMINASE"/>
    <property type="match status" value="1"/>
</dbReference>
<organism evidence="4 5">
    <name type="scientific">Fructilactobacillus florum 8D</name>
    <dbReference type="NCBI Taxonomy" id="1221538"/>
    <lineage>
        <taxon>Bacteria</taxon>
        <taxon>Bacillati</taxon>
        <taxon>Bacillota</taxon>
        <taxon>Bacilli</taxon>
        <taxon>Lactobacillales</taxon>
        <taxon>Lactobacillaceae</taxon>
        <taxon>Fructilactobacillus</taxon>
    </lineage>
</organism>
<dbReference type="PROSITE" id="PS01137">
    <property type="entry name" value="TATD_1"/>
    <property type="match status" value="1"/>
</dbReference>
<dbReference type="FunFam" id="3.20.20.140:FF:000019">
    <property type="entry name" value="Cytosine deaminase"/>
    <property type="match status" value="1"/>
</dbReference>
<dbReference type="InterPro" id="IPR032466">
    <property type="entry name" value="Metal_Hydrolase"/>
</dbReference>
<reference evidence="4 5" key="1">
    <citation type="submission" date="2012-08" db="EMBL/GenBank/DDBJ databases">
        <title>Genome sequencing of Lactobacillus florum 8D.</title>
        <authorList>
            <person name="Kim E.B."/>
            <person name="Marco M.L."/>
        </authorList>
    </citation>
    <scope>NUCLEOTIDE SEQUENCE [LARGE SCALE GENOMIC DNA]</scope>
    <source>
        <strain evidence="4 5">8D</strain>
    </source>
</reference>
<dbReference type="InterPro" id="IPR052349">
    <property type="entry name" value="Metallo-hydrolase_Enzymes"/>
</dbReference>
<dbReference type="EMBL" id="ALXG01000030">
    <property type="protein sequence ID" value="ETO40359.1"/>
    <property type="molecule type" value="Genomic_DNA"/>
</dbReference>
<gene>
    <name evidence="4" type="ORF">B808_709</name>
</gene>
<evidence type="ECO:0000313" key="4">
    <source>
        <dbReference type="EMBL" id="ETO40359.1"/>
    </source>
</evidence>
<dbReference type="GO" id="GO:0004131">
    <property type="term" value="F:cytosine deaminase activity"/>
    <property type="evidence" value="ECO:0007669"/>
    <property type="project" value="TreeGrafter"/>
</dbReference>
<dbReference type="NCBIfam" id="NF006685">
    <property type="entry name" value="PRK09230.1"/>
    <property type="match status" value="1"/>
</dbReference>
<dbReference type="Pfam" id="PF07969">
    <property type="entry name" value="Amidohydro_3"/>
    <property type="match status" value="1"/>
</dbReference>
<protein>
    <submittedName>
        <fullName evidence="4">Cytosine deaminase</fullName>
    </submittedName>
</protein>
<evidence type="ECO:0000256" key="2">
    <source>
        <dbReference type="ARBA" id="ARBA00022801"/>
    </source>
</evidence>
<feature type="domain" description="Amidohydrolase 3" evidence="3">
    <location>
        <begin position="40"/>
        <end position="379"/>
    </location>
</feature>
<dbReference type="GO" id="GO:0035888">
    <property type="term" value="F:isoguanine deaminase activity"/>
    <property type="evidence" value="ECO:0007669"/>
    <property type="project" value="TreeGrafter"/>
</dbReference>
<dbReference type="Gene3D" id="2.30.40.10">
    <property type="entry name" value="Urease, subunit C, domain 1"/>
    <property type="match status" value="1"/>
</dbReference>
<dbReference type="GO" id="GO:0006209">
    <property type="term" value="P:cytosine catabolic process"/>
    <property type="evidence" value="ECO:0007669"/>
    <property type="project" value="TreeGrafter"/>
</dbReference>
<comment type="caution">
    <text evidence="4">The sequence shown here is derived from an EMBL/GenBank/DDBJ whole genome shotgun (WGS) entry which is preliminary data.</text>
</comment>
<sequence>MLLIRQIQIEDREAPQDVLIKDGKITALAPHLEAPTATKIIDGWQKLMLPPFVDSHVHLDTALTAGEPEFNESGTLFDGIRIWSKRKQTLTKQDVKQRALAALKLQAEHGIQFVRSHVDTTDPQLTALQALLEVRDEVADFMELQLVAFPQEGILSYPNGKALMKTAVELGVDAVGGIPHYEFNQVYGRKSLEFLVDLAEKNNRLVDVHCDEIDDPQSRNLEILATLAYETGLQQRVTASHTVSLAAVNDAYAYKLMRLLRLSRINFVANPLVNMHLGGRFDTYPKRRGLTRVKELLQQQVNVSFGEDDLQDPWYPMGNGNLLDSLYVGVLASGLMGHRQLQQAYRLITNNAAKTLQIEDHYGIEVGKPASFLIFAAPDFYTVLNQRAPLLGSFHNGRQVVQTQPAVTKLNLSTKD</sequence>
<keyword evidence="2" id="KW-0378">Hydrolase</keyword>